<dbReference type="AlphaFoldDB" id="A0A382RRM7"/>
<sequence>LLLALGLLAPALGRAQPTFARTLQFWKDPEFINKFMASYGVKSDVEPKINADEKELFDELIPQIQADPKQAIVML</sequence>
<accession>A0A382RRM7</accession>
<proteinExistence type="predicted"/>
<gene>
    <name evidence="1" type="ORF">METZ01_LOCUS352145</name>
</gene>
<evidence type="ECO:0000313" key="1">
    <source>
        <dbReference type="EMBL" id="SVC99291.1"/>
    </source>
</evidence>
<dbReference type="EMBL" id="UINC01123068">
    <property type="protein sequence ID" value="SVC99291.1"/>
    <property type="molecule type" value="Genomic_DNA"/>
</dbReference>
<feature type="non-terminal residue" evidence="1">
    <location>
        <position position="75"/>
    </location>
</feature>
<organism evidence="1">
    <name type="scientific">marine metagenome</name>
    <dbReference type="NCBI Taxonomy" id="408172"/>
    <lineage>
        <taxon>unclassified sequences</taxon>
        <taxon>metagenomes</taxon>
        <taxon>ecological metagenomes</taxon>
    </lineage>
</organism>
<reference evidence="1" key="1">
    <citation type="submission" date="2018-05" db="EMBL/GenBank/DDBJ databases">
        <authorList>
            <person name="Lanie J.A."/>
            <person name="Ng W.-L."/>
            <person name="Kazmierczak K.M."/>
            <person name="Andrzejewski T.M."/>
            <person name="Davidsen T.M."/>
            <person name="Wayne K.J."/>
            <person name="Tettelin H."/>
            <person name="Glass J.I."/>
            <person name="Rusch D."/>
            <person name="Podicherti R."/>
            <person name="Tsui H.-C.T."/>
            <person name="Winkler M.E."/>
        </authorList>
    </citation>
    <scope>NUCLEOTIDE SEQUENCE</scope>
</reference>
<name>A0A382RRM7_9ZZZZ</name>
<feature type="non-terminal residue" evidence="1">
    <location>
        <position position="1"/>
    </location>
</feature>
<protein>
    <submittedName>
        <fullName evidence="1">Uncharacterized protein</fullName>
    </submittedName>
</protein>